<dbReference type="EMBL" id="NMQW01000023">
    <property type="protein sequence ID" value="OXM85333.1"/>
    <property type="molecule type" value="Genomic_DNA"/>
</dbReference>
<accession>A0A229UPN1</accession>
<comment type="caution">
    <text evidence="2">The sequence shown here is derived from an EMBL/GenBank/DDBJ whole genome shotgun (WGS) entry which is preliminary data.</text>
</comment>
<feature type="transmembrane region" description="Helical" evidence="1">
    <location>
        <begin position="57"/>
        <end position="77"/>
    </location>
</feature>
<name>A0A229UPN1_9BACL</name>
<protein>
    <submittedName>
        <fullName evidence="2">Uncharacterized protein</fullName>
    </submittedName>
</protein>
<dbReference type="Proteomes" id="UP000215509">
    <property type="component" value="Unassembled WGS sequence"/>
</dbReference>
<reference evidence="2 3" key="1">
    <citation type="submission" date="2017-07" db="EMBL/GenBank/DDBJ databases">
        <title>Genome sequencing and assembly of Paenibacillus rigui.</title>
        <authorList>
            <person name="Mayilraj S."/>
        </authorList>
    </citation>
    <scope>NUCLEOTIDE SEQUENCE [LARGE SCALE GENOMIC DNA]</scope>
    <source>
        <strain evidence="2 3">JCM 16352</strain>
    </source>
</reference>
<proteinExistence type="predicted"/>
<sequence length="92" mass="10188">MSMRVHIDSCTPLLPDRDLLTVSCSECALIFEDVGLLEQAETRGERKSIPLVRPYSVAGYFLGTAALAHLTHSFFLVKIGTIERMAKNHAVK</sequence>
<organism evidence="2 3">
    <name type="scientific">Paenibacillus rigui</name>
    <dbReference type="NCBI Taxonomy" id="554312"/>
    <lineage>
        <taxon>Bacteria</taxon>
        <taxon>Bacillati</taxon>
        <taxon>Bacillota</taxon>
        <taxon>Bacilli</taxon>
        <taxon>Bacillales</taxon>
        <taxon>Paenibacillaceae</taxon>
        <taxon>Paenibacillus</taxon>
    </lineage>
</organism>
<keyword evidence="1" id="KW-0812">Transmembrane</keyword>
<gene>
    <name evidence="2" type="ORF">CF651_17260</name>
</gene>
<keyword evidence="1" id="KW-1133">Transmembrane helix</keyword>
<evidence type="ECO:0000313" key="2">
    <source>
        <dbReference type="EMBL" id="OXM85333.1"/>
    </source>
</evidence>
<evidence type="ECO:0000256" key="1">
    <source>
        <dbReference type="SAM" id="Phobius"/>
    </source>
</evidence>
<dbReference type="AlphaFoldDB" id="A0A229UPN1"/>
<keyword evidence="3" id="KW-1185">Reference proteome</keyword>
<evidence type="ECO:0000313" key="3">
    <source>
        <dbReference type="Proteomes" id="UP000215509"/>
    </source>
</evidence>
<keyword evidence="1" id="KW-0472">Membrane</keyword>